<evidence type="ECO:0000313" key="7">
    <source>
        <dbReference type="EMBL" id="API57740.1"/>
    </source>
</evidence>
<reference evidence="7 8" key="1">
    <citation type="submission" date="2016-11" db="EMBL/GenBank/DDBJ databases">
        <title>Rhizobium leguminosarum bv. viciae strain Vaf12 isolated from Vavilovia formosa root nodules from Russia, Dagestan.</title>
        <authorList>
            <person name="Kimeklis A."/>
        </authorList>
    </citation>
    <scope>NUCLEOTIDE SEQUENCE [LARGE SCALE GENOMIC DNA]</scope>
    <source>
        <strain evidence="7 8">Vaf-108</strain>
        <plasmid evidence="8">Plasmid unnamed8 sequence</plasmid>
    </source>
</reference>
<dbReference type="RefSeq" id="WP_072642733.1">
    <property type="nucleotide sequence ID" value="NZ_CP018236.1"/>
</dbReference>
<dbReference type="EMBL" id="CP018236">
    <property type="protein sequence ID" value="API57740.1"/>
    <property type="molecule type" value="Genomic_DNA"/>
</dbReference>
<geneLocation type="plasmid" evidence="8">
    <name>unnamed8 sequence</name>
</geneLocation>
<dbReference type="SUPFAM" id="SSF52283">
    <property type="entry name" value="Formate/glycerate dehydrogenase catalytic domain-like"/>
    <property type="match status" value="1"/>
</dbReference>
<dbReference type="Gene3D" id="3.40.50.720">
    <property type="entry name" value="NAD(P)-binding Rossmann-like Domain"/>
    <property type="match status" value="2"/>
</dbReference>
<name>A0A1L3ZQ94_RHILE</name>
<dbReference type="InterPro" id="IPR006140">
    <property type="entry name" value="D-isomer_DH_NAD-bd"/>
</dbReference>
<proteinExistence type="inferred from homology"/>
<protein>
    <submittedName>
        <fullName evidence="7">3-phosphoglycerate dehydrogenase</fullName>
    </submittedName>
</protein>
<dbReference type="Proteomes" id="UP000183050">
    <property type="component" value="Plasmid unnamed8"/>
</dbReference>
<dbReference type="GO" id="GO:0051287">
    <property type="term" value="F:NAD binding"/>
    <property type="evidence" value="ECO:0007669"/>
    <property type="project" value="InterPro"/>
</dbReference>
<evidence type="ECO:0000259" key="6">
    <source>
        <dbReference type="Pfam" id="PF02826"/>
    </source>
</evidence>
<sequence>MPHILIAGKLHPAGLALLDRTPSLTYTHVEEVSEASYQPYLADADAMVIRTQPMSAGSIALATRMQIVSRHGVGYDAVDLSALNARQIPLCIVGDVNSVSVAEHAMMFILAAAKKLIQADSSVRNGPWEWRNKLQAVEISGRRLLIIGYGRIGRHLARMASGFNMEIRAYDPFLETKGWPAGNVKAAPDLNEALGWADVISVHAPKADRPLIGSAEIALMKREAILINTARGGVIEESALAAALAEGRIGAIGTDVFDEEPPCRTHPLLRLEQVVLTPHIAGLTIQAAERMAISSVQNIIDYFAGTLSPELIVNKDHLQ</sequence>
<gene>
    <name evidence="7" type="ORF">BMW22_41460</name>
</gene>
<dbReference type="Pfam" id="PF00389">
    <property type="entry name" value="2-Hacid_dh"/>
    <property type="match status" value="1"/>
</dbReference>
<evidence type="ECO:0000259" key="5">
    <source>
        <dbReference type="Pfam" id="PF00389"/>
    </source>
</evidence>
<keyword evidence="2 4" id="KW-0560">Oxidoreductase</keyword>
<feature type="domain" description="D-isomer specific 2-hydroxyacid dehydrogenase NAD-binding" evidence="6">
    <location>
        <begin position="106"/>
        <end position="281"/>
    </location>
</feature>
<dbReference type="PANTHER" id="PTHR42789:SF1">
    <property type="entry name" value="D-ISOMER SPECIFIC 2-HYDROXYACID DEHYDROGENASE FAMILY PROTEIN (AFU_ORTHOLOGUE AFUA_6G10090)"/>
    <property type="match status" value="1"/>
</dbReference>
<accession>A0A1L3ZQ94</accession>
<evidence type="ECO:0000313" key="8">
    <source>
        <dbReference type="Proteomes" id="UP000183050"/>
    </source>
</evidence>
<evidence type="ECO:0000256" key="2">
    <source>
        <dbReference type="ARBA" id="ARBA00023002"/>
    </source>
</evidence>
<dbReference type="InterPro" id="IPR050857">
    <property type="entry name" value="D-2-hydroxyacid_DH"/>
</dbReference>
<comment type="similarity">
    <text evidence="1 4">Belongs to the D-isomer specific 2-hydroxyacid dehydrogenase family.</text>
</comment>
<dbReference type="GO" id="GO:0016616">
    <property type="term" value="F:oxidoreductase activity, acting on the CH-OH group of donors, NAD or NADP as acceptor"/>
    <property type="evidence" value="ECO:0007669"/>
    <property type="project" value="InterPro"/>
</dbReference>
<evidence type="ECO:0000256" key="4">
    <source>
        <dbReference type="RuleBase" id="RU003719"/>
    </source>
</evidence>
<evidence type="ECO:0000256" key="3">
    <source>
        <dbReference type="ARBA" id="ARBA00023027"/>
    </source>
</evidence>
<dbReference type="InterPro" id="IPR006139">
    <property type="entry name" value="D-isomer_2_OHA_DH_cat_dom"/>
</dbReference>
<evidence type="ECO:0000256" key="1">
    <source>
        <dbReference type="ARBA" id="ARBA00005854"/>
    </source>
</evidence>
<dbReference type="SUPFAM" id="SSF51735">
    <property type="entry name" value="NAD(P)-binding Rossmann-fold domains"/>
    <property type="match status" value="1"/>
</dbReference>
<dbReference type="PANTHER" id="PTHR42789">
    <property type="entry name" value="D-ISOMER SPECIFIC 2-HYDROXYACID DEHYDROGENASE FAMILY PROTEIN (AFU_ORTHOLOGUE AFUA_6G10090)"/>
    <property type="match status" value="1"/>
</dbReference>
<dbReference type="Pfam" id="PF02826">
    <property type="entry name" value="2-Hacid_dh_C"/>
    <property type="match status" value="1"/>
</dbReference>
<dbReference type="AlphaFoldDB" id="A0A1L3ZQ94"/>
<feature type="domain" description="D-isomer specific 2-hydroxyacid dehydrogenase catalytic" evidence="5">
    <location>
        <begin position="4"/>
        <end position="309"/>
    </location>
</feature>
<dbReference type="InterPro" id="IPR036291">
    <property type="entry name" value="NAD(P)-bd_dom_sf"/>
</dbReference>
<organism evidence="7 8">
    <name type="scientific">Rhizobium leguminosarum</name>
    <dbReference type="NCBI Taxonomy" id="384"/>
    <lineage>
        <taxon>Bacteria</taxon>
        <taxon>Pseudomonadati</taxon>
        <taxon>Pseudomonadota</taxon>
        <taxon>Alphaproteobacteria</taxon>
        <taxon>Hyphomicrobiales</taxon>
        <taxon>Rhizobiaceae</taxon>
        <taxon>Rhizobium/Agrobacterium group</taxon>
        <taxon>Rhizobium</taxon>
    </lineage>
</organism>
<keyword evidence="3" id="KW-0520">NAD</keyword>
<keyword evidence="7" id="KW-0614">Plasmid</keyword>
<dbReference type="CDD" id="cd12173">
    <property type="entry name" value="PGDH_4"/>
    <property type="match status" value="1"/>
</dbReference>